<dbReference type="Proteomes" id="UP000729402">
    <property type="component" value="Unassembled WGS sequence"/>
</dbReference>
<evidence type="ECO:0000313" key="3">
    <source>
        <dbReference type="Proteomes" id="UP000729402"/>
    </source>
</evidence>
<dbReference type="InterPro" id="IPR054722">
    <property type="entry name" value="PolX-like_BBD"/>
</dbReference>
<sequence>MTSDSSSMSSLHPLVSPIHVVTIDGTSLSVIGRGTLNTSSFSVPFVAHVPKLTIQLMSVGQLTDYGCHVILDSDSCCVQDRRTGALIGTGPRRHDSHYLLELDSLHLSSVVAASLSASSTSASLLDHECLL</sequence>
<reference evidence="2" key="1">
    <citation type="journal article" date="2021" name="bioRxiv">
        <title>Whole Genome Assembly and Annotation of Northern Wild Rice, Zizania palustris L., Supports a Whole Genome Duplication in the Zizania Genus.</title>
        <authorList>
            <person name="Haas M."/>
            <person name="Kono T."/>
            <person name="Macchietto M."/>
            <person name="Millas R."/>
            <person name="McGilp L."/>
            <person name="Shao M."/>
            <person name="Duquette J."/>
            <person name="Hirsch C.N."/>
            <person name="Kimball J."/>
        </authorList>
    </citation>
    <scope>NUCLEOTIDE SEQUENCE</scope>
    <source>
        <tissue evidence="2">Fresh leaf tissue</tissue>
    </source>
</reference>
<feature type="domain" description="Retrovirus-related Pol polyprotein from transposon TNT 1-94-like beta-barrel" evidence="1">
    <location>
        <begin position="1"/>
        <end position="67"/>
    </location>
</feature>
<proteinExistence type="predicted"/>
<dbReference type="Pfam" id="PF22936">
    <property type="entry name" value="Pol_BBD"/>
    <property type="match status" value="1"/>
</dbReference>
<comment type="caution">
    <text evidence="2">The sequence shown here is derived from an EMBL/GenBank/DDBJ whole genome shotgun (WGS) entry which is preliminary data.</text>
</comment>
<accession>A0A8J5W9H4</accession>
<name>A0A8J5W9H4_ZIZPA</name>
<protein>
    <recommendedName>
        <fullName evidence="1">Retrovirus-related Pol polyprotein from transposon TNT 1-94-like beta-barrel domain-containing protein</fullName>
    </recommendedName>
</protein>
<keyword evidence="3" id="KW-1185">Reference proteome</keyword>
<dbReference type="EMBL" id="JAAALK010000082">
    <property type="protein sequence ID" value="KAG8085381.1"/>
    <property type="molecule type" value="Genomic_DNA"/>
</dbReference>
<evidence type="ECO:0000313" key="2">
    <source>
        <dbReference type="EMBL" id="KAG8085381.1"/>
    </source>
</evidence>
<organism evidence="2 3">
    <name type="scientific">Zizania palustris</name>
    <name type="common">Northern wild rice</name>
    <dbReference type="NCBI Taxonomy" id="103762"/>
    <lineage>
        <taxon>Eukaryota</taxon>
        <taxon>Viridiplantae</taxon>
        <taxon>Streptophyta</taxon>
        <taxon>Embryophyta</taxon>
        <taxon>Tracheophyta</taxon>
        <taxon>Spermatophyta</taxon>
        <taxon>Magnoliopsida</taxon>
        <taxon>Liliopsida</taxon>
        <taxon>Poales</taxon>
        <taxon>Poaceae</taxon>
        <taxon>BOP clade</taxon>
        <taxon>Oryzoideae</taxon>
        <taxon>Oryzeae</taxon>
        <taxon>Zizaniinae</taxon>
        <taxon>Zizania</taxon>
    </lineage>
</organism>
<dbReference type="OrthoDB" id="778489at2759"/>
<dbReference type="AlphaFoldDB" id="A0A8J5W9H4"/>
<gene>
    <name evidence="2" type="ORF">GUJ93_ZPchr0010g10613</name>
</gene>
<evidence type="ECO:0000259" key="1">
    <source>
        <dbReference type="Pfam" id="PF22936"/>
    </source>
</evidence>
<reference evidence="2" key="2">
    <citation type="submission" date="2021-02" db="EMBL/GenBank/DDBJ databases">
        <authorList>
            <person name="Kimball J.A."/>
            <person name="Haas M.W."/>
            <person name="Macchietto M."/>
            <person name="Kono T."/>
            <person name="Duquette J."/>
            <person name="Shao M."/>
        </authorList>
    </citation>
    <scope>NUCLEOTIDE SEQUENCE</scope>
    <source>
        <tissue evidence="2">Fresh leaf tissue</tissue>
    </source>
</reference>